<dbReference type="Gene3D" id="3.40.50.300">
    <property type="entry name" value="P-loop containing nucleotide triphosphate hydrolases"/>
    <property type="match status" value="2"/>
</dbReference>
<keyword evidence="1" id="KW-0547">Nucleotide-binding</keyword>
<dbReference type="PANTHER" id="PTHR18934">
    <property type="entry name" value="ATP-DEPENDENT RNA HELICASE"/>
    <property type="match status" value="1"/>
</dbReference>
<evidence type="ECO:0000256" key="3">
    <source>
        <dbReference type="ARBA" id="ARBA00022806"/>
    </source>
</evidence>
<proteinExistence type="predicted"/>
<dbReference type="GO" id="GO:0003723">
    <property type="term" value="F:RNA binding"/>
    <property type="evidence" value="ECO:0007669"/>
    <property type="project" value="TreeGrafter"/>
</dbReference>
<evidence type="ECO:0000313" key="6">
    <source>
        <dbReference type="Proteomes" id="UP000887565"/>
    </source>
</evidence>
<evidence type="ECO:0000259" key="5">
    <source>
        <dbReference type="PROSITE" id="PS51194"/>
    </source>
</evidence>
<dbReference type="InterPro" id="IPR001650">
    <property type="entry name" value="Helicase_C-like"/>
</dbReference>
<evidence type="ECO:0000256" key="4">
    <source>
        <dbReference type="ARBA" id="ARBA00022840"/>
    </source>
</evidence>
<keyword evidence="3" id="KW-0347">Helicase</keyword>
<evidence type="ECO:0000256" key="2">
    <source>
        <dbReference type="ARBA" id="ARBA00022801"/>
    </source>
</evidence>
<dbReference type="Proteomes" id="UP000887565">
    <property type="component" value="Unplaced"/>
</dbReference>
<name>A0A915I7J5_ROMCU</name>
<evidence type="ECO:0000256" key="1">
    <source>
        <dbReference type="ARBA" id="ARBA00022741"/>
    </source>
</evidence>
<dbReference type="OMA" id="SHEPGAI"/>
<protein>
    <submittedName>
        <fullName evidence="7">Helicase C-terminal domain-containing protein</fullName>
    </submittedName>
</protein>
<dbReference type="GO" id="GO:0004386">
    <property type="term" value="F:helicase activity"/>
    <property type="evidence" value="ECO:0007669"/>
    <property type="project" value="UniProtKB-KW"/>
</dbReference>
<keyword evidence="2" id="KW-0378">Hydrolase</keyword>
<accession>A0A915I7J5</accession>
<organism evidence="6 7">
    <name type="scientific">Romanomermis culicivorax</name>
    <name type="common">Nematode worm</name>
    <dbReference type="NCBI Taxonomy" id="13658"/>
    <lineage>
        <taxon>Eukaryota</taxon>
        <taxon>Metazoa</taxon>
        <taxon>Ecdysozoa</taxon>
        <taxon>Nematoda</taxon>
        <taxon>Enoplea</taxon>
        <taxon>Dorylaimia</taxon>
        <taxon>Mermithida</taxon>
        <taxon>Mermithoidea</taxon>
        <taxon>Mermithidae</taxon>
        <taxon>Romanomermis</taxon>
    </lineage>
</organism>
<keyword evidence="6" id="KW-1185">Reference proteome</keyword>
<dbReference type="CDD" id="cd18791">
    <property type="entry name" value="SF2_C_RHA"/>
    <property type="match status" value="1"/>
</dbReference>
<dbReference type="AlphaFoldDB" id="A0A915I7J5"/>
<dbReference type="SUPFAM" id="SSF52540">
    <property type="entry name" value="P-loop containing nucleoside triphosphate hydrolases"/>
    <property type="match status" value="1"/>
</dbReference>
<dbReference type="WBParaSite" id="nRc.2.0.1.t10125-RA">
    <property type="protein sequence ID" value="nRc.2.0.1.t10125-RA"/>
    <property type="gene ID" value="nRc.2.0.1.g10125"/>
</dbReference>
<keyword evidence="4" id="KW-0067">ATP-binding</keyword>
<dbReference type="GO" id="GO:0005524">
    <property type="term" value="F:ATP binding"/>
    <property type="evidence" value="ECO:0007669"/>
    <property type="project" value="UniProtKB-KW"/>
</dbReference>
<evidence type="ECO:0000313" key="7">
    <source>
        <dbReference type="WBParaSite" id="nRc.2.0.1.t10125-RA"/>
    </source>
</evidence>
<dbReference type="Pfam" id="PF00271">
    <property type="entry name" value="Helicase_C"/>
    <property type="match status" value="1"/>
</dbReference>
<dbReference type="InterPro" id="IPR027417">
    <property type="entry name" value="P-loop_NTPase"/>
</dbReference>
<dbReference type="GO" id="GO:0016787">
    <property type="term" value="F:hydrolase activity"/>
    <property type="evidence" value="ECO:0007669"/>
    <property type="project" value="UniProtKB-KW"/>
</dbReference>
<reference evidence="7" key="1">
    <citation type="submission" date="2022-11" db="UniProtKB">
        <authorList>
            <consortium name="WormBaseParasite"/>
        </authorList>
    </citation>
    <scope>IDENTIFICATION</scope>
</reference>
<sequence length="200" mass="22442">MWTDFLLICLKRALKSNPDLKLILMSATMATEKFQQYFDDCPLVEVSGRTFPVSEHYLDDLEVILSKKIVQPPAPVQILNFNSKNKGSKIATDLQTVVEVLRYVHKSHEPGAILCFLPTVADIRKVQETLEADQNSSLLILPCHSKLSVDDQQKVFRKPPLGQRKLVLATNIAETSVTIDDVKYVVNTGTCKSEILDDKS</sequence>
<feature type="domain" description="Helicase C-terminal" evidence="5">
    <location>
        <begin position="96"/>
        <end position="200"/>
    </location>
</feature>
<dbReference type="GO" id="GO:0005634">
    <property type="term" value="C:nucleus"/>
    <property type="evidence" value="ECO:0007669"/>
    <property type="project" value="TreeGrafter"/>
</dbReference>
<dbReference type="PROSITE" id="PS51194">
    <property type="entry name" value="HELICASE_CTER"/>
    <property type="match status" value="1"/>
</dbReference>
<dbReference type="PANTHER" id="PTHR18934:SF237">
    <property type="entry name" value="ATP-DEPENDENT DNA_RNA HELICASE DHX36"/>
    <property type="match status" value="1"/>
</dbReference>